<dbReference type="Gene3D" id="3.20.160.10">
    <property type="entry name" value="vpa0580 domain like"/>
    <property type="match status" value="1"/>
</dbReference>
<dbReference type="Pfam" id="PF08888">
    <property type="entry name" value="HopJ"/>
    <property type="match status" value="1"/>
</dbReference>
<organism evidence="1 2">
    <name type="scientific">Polluticaenibacter yanchengensis</name>
    <dbReference type="NCBI Taxonomy" id="3014562"/>
    <lineage>
        <taxon>Bacteria</taxon>
        <taxon>Pseudomonadati</taxon>
        <taxon>Bacteroidota</taxon>
        <taxon>Chitinophagia</taxon>
        <taxon>Chitinophagales</taxon>
        <taxon>Chitinophagaceae</taxon>
        <taxon>Polluticaenibacter</taxon>
    </lineage>
</organism>
<gene>
    <name evidence="1" type="ORF">O3P16_08055</name>
</gene>
<keyword evidence="2" id="KW-1185">Reference proteome</keyword>
<dbReference type="RefSeq" id="WP_407031082.1">
    <property type="nucleotide sequence ID" value="NZ_JAQGEF010000007.1"/>
</dbReference>
<name>A0ABT4UKT9_9BACT</name>
<protein>
    <submittedName>
        <fullName evidence="1">HopJ type III effector protein</fullName>
    </submittedName>
</protein>
<evidence type="ECO:0000313" key="1">
    <source>
        <dbReference type="EMBL" id="MDA3614758.1"/>
    </source>
</evidence>
<proteinExistence type="predicted"/>
<evidence type="ECO:0000313" key="2">
    <source>
        <dbReference type="Proteomes" id="UP001210231"/>
    </source>
</evidence>
<dbReference type="InterPro" id="IPR038604">
    <property type="entry name" value="HopJ_sf"/>
</dbReference>
<dbReference type="Proteomes" id="UP001210231">
    <property type="component" value="Unassembled WGS sequence"/>
</dbReference>
<dbReference type="InterPro" id="IPR014984">
    <property type="entry name" value="HopJ"/>
</dbReference>
<reference evidence="1 2" key="1">
    <citation type="submission" date="2022-12" db="EMBL/GenBank/DDBJ databases">
        <title>Chitinophagaceae gen. sp. nov., a new member of the family Chitinophagaceae, isolated from soil in a chemical factory.</title>
        <authorList>
            <person name="Ke Z."/>
        </authorList>
    </citation>
    <scope>NUCLEOTIDE SEQUENCE [LARGE SCALE GENOMIC DNA]</scope>
    <source>
        <strain evidence="1 2">LY-5</strain>
    </source>
</reference>
<comment type="caution">
    <text evidence="1">The sequence shown here is derived from an EMBL/GenBank/DDBJ whole genome shotgun (WGS) entry which is preliminary data.</text>
</comment>
<sequence>MSLPFKEGFVFADVLAFISENYEYEASAFKNGDLNNAATENQGSCKVFSYAKLKNLSQEETLQLFAEHYKNVLENPDADNHQNIRNFLKYGWDGITFEKTALKPIH</sequence>
<dbReference type="EMBL" id="JAQGEF010000007">
    <property type="protein sequence ID" value="MDA3614758.1"/>
    <property type="molecule type" value="Genomic_DNA"/>
</dbReference>
<accession>A0ABT4UKT9</accession>